<feature type="region of interest" description="Disordered" evidence="7">
    <location>
        <begin position="195"/>
        <end position="235"/>
    </location>
</feature>
<dbReference type="GeneID" id="70180296"/>
<evidence type="ECO:0000313" key="9">
    <source>
        <dbReference type="EMBL" id="KAH7020756.1"/>
    </source>
</evidence>
<keyword evidence="6" id="KW-0539">Nucleus</keyword>
<sequence length="710" mass="76853">MARKGSSKVRTGCITCKVRKVKCDETSPACLRCIKAGRTCEGYRTSKRAGNQANPASDSTSSSSSASGRPWPDHQHQQQHHRPANRMLLPKRRTSLTTTTTTTTTTQSVASSLFLSSLDAHPPSLMPLTSKQALYFDVYRYKIAPRFPDREFWRRIVQRESVSDTSVRDIVVALGAMWVALDREKSLCLAAPASCPRWESSSSSSSSGREVSNSDGDSPRETGSPSSPMLAVSASRDPTVAANLREAARHYARAMSAFRSRLGRQGAAMSPRSIFIATYLFVVYEQIQGNTAEADRLLIYAISMLKRHLAVFRPPQLTQTTTPPMTKLSGPGDDAAGSSSLSSSLLANEQPLLSSSPGLAAPSDDGGLREAERCFVHLATVYPAGQRIHGGVEGIGGELARQLLDSRVPALDEPVDHILGEWDLFISRAGLWLFRLIPPAPSQPSTHNLLADPVGVESPGPPRKTSSSSAAAAASIAIENVRQVLLAKHAHWAKLFEHKLAEGQETDSQRRTTLATIGLCQMMSFMCFSCVFDASEMAWDAFIPDCKTVLAALEADFGPGGVAEHAAIGDSPIAQYYESLRFSVLNPLYFIAQKCRHAETRRGALVMLRGLAKMDESWHVKLLVAGCEAHVTAEERGRDPETGEIPAGARFAWTTYAWNGDRTRVLMTLTPAVVPSSSSSSLGADGGKTKSKKARVVCVRPDEVFQGHAT</sequence>
<keyword evidence="5" id="KW-0804">Transcription</keyword>
<dbReference type="InterPro" id="IPR036864">
    <property type="entry name" value="Zn2-C6_fun-type_DNA-bd_sf"/>
</dbReference>
<dbReference type="Gene3D" id="4.10.240.10">
    <property type="entry name" value="Zn(2)-C6 fungal-type DNA-binding domain"/>
    <property type="match status" value="1"/>
</dbReference>
<feature type="compositionally biased region" description="Low complexity" evidence="7">
    <location>
        <begin position="56"/>
        <end position="67"/>
    </location>
</feature>
<dbReference type="RefSeq" id="XP_046006957.1">
    <property type="nucleotide sequence ID" value="XM_046150750.1"/>
</dbReference>
<dbReference type="EMBL" id="JAGTJQ010000010">
    <property type="protein sequence ID" value="KAH7020756.1"/>
    <property type="molecule type" value="Genomic_DNA"/>
</dbReference>
<evidence type="ECO:0000256" key="4">
    <source>
        <dbReference type="ARBA" id="ARBA00023125"/>
    </source>
</evidence>
<dbReference type="PROSITE" id="PS00463">
    <property type="entry name" value="ZN2_CY6_FUNGAL_1"/>
    <property type="match status" value="1"/>
</dbReference>
<keyword evidence="3" id="KW-0805">Transcription regulation</keyword>
<feature type="compositionally biased region" description="Basic residues" evidence="7">
    <location>
        <begin position="77"/>
        <end position="94"/>
    </location>
</feature>
<name>A0A9P9BK30_9PEZI</name>
<evidence type="ECO:0000313" key="10">
    <source>
        <dbReference type="Proteomes" id="UP000756346"/>
    </source>
</evidence>
<keyword evidence="10" id="KW-1185">Reference proteome</keyword>
<feature type="compositionally biased region" description="Polar residues" evidence="7">
    <location>
        <begin position="208"/>
        <end position="227"/>
    </location>
</feature>
<proteinExistence type="predicted"/>
<feature type="region of interest" description="Disordered" evidence="7">
    <location>
        <begin position="44"/>
        <end position="104"/>
    </location>
</feature>
<organism evidence="9 10">
    <name type="scientific">Microdochium trichocladiopsis</name>
    <dbReference type="NCBI Taxonomy" id="1682393"/>
    <lineage>
        <taxon>Eukaryota</taxon>
        <taxon>Fungi</taxon>
        <taxon>Dikarya</taxon>
        <taxon>Ascomycota</taxon>
        <taxon>Pezizomycotina</taxon>
        <taxon>Sordariomycetes</taxon>
        <taxon>Xylariomycetidae</taxon>
        <taxon>Xylariales</taxon>
        <taxon>Microdochiaceae</taxon>
        <taxon>Microdochium</taxon>
    </lineage>
</organism>
<comment type="caution">
    <text evidence="9">The sequence shown here is derived from an EMBL/GenBank/DDBJ whole genome shotgun (WGS) entry which is preliminary data.</text>
</comment>
<gene>
    <name evidence="9" type="ORF">B0I36DRAFT_25338</name>
</gene>
<dbReference type="PROSITE" id="PS50048">
    <property type="entry name" value="ZN2_CY6_FUNGAL_2"/>
    <property type="match status" value="1"/>
</dbReference>
<dbReference type="GO" id="GO:0000981">
    <property type="term" value="F:DNA-binding transcription factor activity, RNA polymerase II-specific"/>
    <property type="evidence" value="ECO:0007669"/>
    <property type="project" value="InterPro"/>
</dbReference>
<accession>A0A9P9BK30</accession>
<keyword evidence="1" id="KW-0479">Metal-binding</keyword>
<dbReference type="SUPFAM" id="SSF57701">
    <property type="entry name" value="Zn2/Cys6 DNA-binding domain"/>
    <property type="match status" value="1"/>
</dbReference>
<dbReference type="OrthoDB" id="1919336at2759"/>
<reference evidence="9" key="1">
    <citation type="journal article" date="2021" name="Nat. Commun.">
        <title>Genetic determinants of endophytism in the Arabidopsis root mycobiome.</title>
        <authorList>
            <person name="Mesny F."/>
            <person name="Miyauchi S."/>
            <person name="Thiergart T."/>
            <person name="Pickel B."/>
            <person name="Atanasova L."/>
            <person name="Karlsson M."/>
            <person name="Huettel B."/>
            <person name="Barry K.W."/>
            <person name="Haridas S."/>
            <person name="Chen C."/>
            <person name="Bauer D."/>
            <person name="Andreopoulos W."/>
            <person name="Pangilinan J."/>
            <person name="LaButti K."/>
            <person name="Riley R."/>
            <person name="Lipzen A."/>
            <person name="Clum A."/>
            <person name="Drula E."/>
            <person name="Henrissat B."/>
            <person name="Kohler A."/>
            <person name="Grigoriev I.V."/>
            <person name="Martin F.M."/>
            <person name="Hacquard S."/>
        </authorList>
    </citation>
    <scope>NUCLEOTIDE SEQUENCE</scope>
    <source>
        <strain evidence="9">MPI-CAGE-CH-0230</strain>
    </source>
</reference>
<dbReference type="InterPro" id="IPR052360">
    <property type="entry name" value="Transcr_Regulatory_Proteins"/>
</dbReference>
<evidence type="ECO:0000256" key="7">
    <source>
        <dbReference type="SAM" id="MobiDB-lite"/>
    </source>
</evidence>
<protein>
    <recommendedName>
        <fullName evidence="8">Zn(2)-C6 fungal-type domain-containing protein</fullName>
    </recommendedName>
</protein>
<dbReference type="PANTHER" id="PTHR36206">
    <property type="entry name" value="ASPERCRYPTIN BIOSYNTHESIS CLUSTER-SPECIFIC TRANSCRIPTION REGULATOR ATNN-RELATED"/>
    <property type="match status" value="1"/>
</dbReference>
<dbReference type="GO" id="GO:0008270">
    <property type="term" value="F:zinc ion binding"/>
    <property type="evidence" value="ECO:0007669"/>
    <property type="project" value="InterPro"/>
</dbReference>
<evidence type="ECO:0000256" key="3">
    <source>
        <dbReference type="ARBA" id="ARBA00023015"/>
    </source>
</evidence>
<evidence type="ECO:0000256" key="1">
    <source>
        <dbReference type="ARBA" id="ARBA00022723"/>
    </source>
</evidence>
<evidence type="ECO:0000256" key="2">
    <source>
        <dbReference type="ARBA" id="ARBA00022833"/>
    </source>
</evidence>
<evidence type="ECO:0000259" key="8">
    <source>
        <dbReference type="PROSITE" id="PS50048"/>
    </source>
</evidence>
<feature type="domain" description="Zn(2)-C6 fungal-type" evidence="8">
    <location>
        <begin position="12"/>
        <end position="40"/>
    </location>
</feature>
<dbReference type="GO" id="GO:0003677">
    <property type="term" value="F:DNA binding"/>
    <property type="evidence" value="ECO:0007669"/>
    <property type="project" value="UniProtKB-KW"/>
</dbReference>
<dbReference type="SMART" id="SM00066">
    <property type="entry name" value="GAL4"/>
    <property type="match status" value="1"/>
</dbReference>
<evidence type="ECO:0000256" key="5">
    <source>
        <dbReference type="ARBA" id="ARBA00023163"/>
    </source>
</evidence>
<dbReference type="CDD" id="cd00067">
    <property type="entry name" value="GAL4"/>
    <property type="match status" value="1"/>
</dbReference>
<dbReference type="InterPro" id="IPR001138">
    <property type="entry name" value="Zn2Cys6_DnaBD"/>
</dbReference>
<dbReference type="PANTHER" id="PTHR36206:SF12">
    <property type="entry name" value="ASPERCRYPTIN BIOSYNTHESIS CLUSTER-SPECIFIC TRANSCRIPTION REGULATOR ATNN-RELATED"/>
    <property type="match status" value="1"/>
</dbReference>
<evidence type="ECO:0000256" key="6">
    <source>
        <dbReference type="ARBA" id="ARBA00023242"/>
    </source>
</evidence>
<dbReference type="Proteomes" id="UP000756346">
    <property type="component" value="Unassembled WGS sequence"/>
</dbReference>
<keyword evidence="4" id="KW-0238">DNA-binding</keyword>
<feature type="region of interest" description="Disordered" evidence="7">
    <location>
        <begin position="315"/>
        <end position="341"/>
    </location>
</feature>
<dbReference type="AlphaFoldDB" id="A0A9P9BK30"/>
<dbReference type="Pfam" id="PF00172">
    <property type="entry name" value="Zn_clus"/>
    <property type="match status" value="1"/>
</dbReference>
<keyword evidence="2" id="KW-0862">Zinc</keyword>